<protein>
    <recommendedName>
        <fullName evidence="3">ABC transporter domain-containing protein</fullName>
    </recommendedName>
</protein>
<dbReference type="Gene3D" id="3.40.50.300">
    <property type="entry name" value="P-loop containing nucleotide triphosphate hydrolases"/>
    <property type="match status" value="1"/>
</dbReference>
<sequence>GSNFSTGQCQLLCVARAILKQSKILMIDEATANVDQTTDSLIQNVIAEKFKDRTILTIAHRLNTVAKSDRIIVMHQGKILDFDVPQNILPKYGHEQHASSDTNNQS</sequence>
<keyword evidence="2" id="KW-0067">ATP-binding</keyword>
<dbReference type="PANTHER" id="PTHR24223">
    <property type="entry name" value="ATP-BINDING CASSETTE SUB-FAMILY C"/>
    <property type="match status" value="1"/>
</dbReference>
<dbReference type="InterPro" id="IPR027417">
    <property type="entry name" value="P-loop_NTPase"/>
</dbReference>
<gene>
    <name evidence="4" type="ORF">UJA718_LOCUS39112</name>
</gene>
<feature type="domain" description="ABC transporter" evidence="3">
    <location>
        <begin position="2"/>
        <end position="32"/>
    </location>
</feature>
<dbReference type="EMBL" id="CAJOBP010040999">
    <property type="protein sequence ID" value="CAF4754578.1"/>
    <property type="molecule type" value="Genomic_DNA"/>
</dbReference>
<proteinExistence type="predicted"/>
<keyword evidence="1" id="KW-0547">Nucleotide-binding</keyword>
<dbReference type="GO" id="GO:0042626">
    <property type="term" value="F:ATPase-coupled transmembrane transporter activity"/>
    <property type="evidence" value="ECO:0007669"/>
    <property type="project" value="TreeGrafter"/>
</dbReference>
<dbReference type="GO" id="GO:0016887">
    <property type="term" value="F:ATP hydrolysis activity"/>
    <property type="evidence" value="ECO:0007669"/>
    <property type="project" value="InterPro"/>
</dbReference>
<keyword evidence="5" id="KW-1185">Reference proteome</keyword>
<accession>A0A821LRA6</accession>
<dbReference type="AlphaFoldDB" id="A0A821LRA6"/>
<dbReference type="Proteomes" id="UP000663873">
    <property type="component" value="Unassembled WGS sequence"/>
</dbReference>
<evidence type="ECO:0000313" key="5">
    <source>
        <dbReference type="Proteomes" id="UP000663873"/>
    </source>
</evidence>
<name>A0A821LRA6_9BILA</name>
<dbReference type="InterPro" id="IPR050173">
    <property type="entry name" value="ABC_transporter_C-like"/>
</dbReference>
<evidence type="ECO:0000259" key="3">
    <source>
        <dbReference type="Pfam" id="PF00005"/>
    </source>
</evidence>
<evidence type="ECO:0000313" key="4">
    <source>
        <dbReference type="EMBL" id="CAF4754578.1"/>
    </source>
</evidence>
<dbReference type="GO" id="GO:0005524">
    <property type="term" value="F:ATP binding"/>
    <property type="evidence" value="ECO:0007669"/>
    <property type="project" value="UniProtKB-KW"/>
</dbReference>
<evidence type="ECO:0000256" key="1">
    <source>
        <dbReference type="ARBA" id="ARBA00022741"/>
    </source>
</evidence>
<feature type="non-terminal residue" evidence="4">
    <location>
        <position position="1"/>
    </location>
</feature>
<dbReference type="SUPFAM" id="SSF52540">
    <property type="entry name" value="P-loop containing nucleoside triphosphate hydrolases"/>
    <property type="match status" value="1"/>
</dbReference>
<dbReference type="GO" id="GO:0016020">
    <property type="term" value="C:membrane"/>
    <property type="evidence" value="ECO:0007669"/>
    <property type="project" value="TreeGrafter"/>
</dbReference>
<evidence type="ECO:0000256" key="2">
    <source>
        <dbReference type="ARBA" id="ARBA00022840"/>
    </source>
</evidence>
<reference evidence="4" key="1">
    <citation type="submission" date="2021-02" db="EMBL/GenBank/DDBJ databases">
        <authorList>
            <person name="Nowell W R."/>
        </authorList>
    </citation>
    <scope>NUCLEOTIDE SEQUENCE</scope>
</reference>
<comment type="caution">
    <text evidence="4">The sequence shown here is derived from an EMBL/GenBank/DDBJ whole genome shotgun (WGS) entry which is preliminary data.</text>
</comment>
<dbReference type="InterPro" id="IPR003439">
    <property type="entry name" value="ABC_transporter-like_ATP-bd"/>
</dbReference>
<dbReference type="Pfam" id="PF00005">
    <property type="entry name" value="ABC_tran"/>
    <property type="match status" value="1"/>
</dbReference>
<organism evidence="4 5">
    <name type="scientific">Rotaria socialis</name>
    <dbReference type="NCBI Taxonomy" id="392032"/>
    <lineage>
        <taxon>Eukaryota</taxon>
        <taxon>Metazoa</taxon>
        <taxon>Spiralia</taxon>
        <taxon>Gnathifera</taxon>
        <taxon>Rotifera</taxon>
        <taxon>Eurotatoria</taxon>
        <taxon>Bdelloidea</taxon>
        <taxon>Philodinida</taxon>
        <taxon>Philodinidae</taxon>
        <taxon>Rotaria</taxon>
    </lineage>
</organism>